<keyword evidence="1" id="KW-0418">Kinase</keyword>
<dbReference type="Gene3D" id="3.30.565.10">
    <property type="entry name" value="Histidine kinase-like ATPase, C-terminal domain"/>
    <property type="match status" value="1"/>
</dbReference>
<dbReference type="InterPro" id="IPR029016">
    <property type="entry name" value="GAF-like_dom_sf"/>
</dbReference>
<evidence type="ECO:0000256" key="2">
    <source>
        <dbReference type="SAM" id="MobiDB-lite"/>
    </source>
</evidence>
<dbReference type="SUPFAM" id="SSF55781">
    <property type="entry name" value="GAF domain-like"/>
    <property type="match status" value="1"/>
</dbReference>
<evidence type="ECO:0000259" key="3">
    <source>
        <dbReference type="SMART" id="SM00065"/>
    </source>
</evidence>
<keyword evidence="5" id="KW-1185">Reference proteome</keyword>
<dbReference type="GO" id="GO:0004674">
    <property type="term" value="F:protein serine/threonine kinase activity"/>
    <property type="evidence" value="ECO:0007669"/>
    <property type="project" value="UniProtKB-KW"/>
</dbReference>
<dbReference type="Gene3D" id="3.30.450.40">
    <property type="match status" value="1"/>
</dbReference>
<dbReference type="PANTHER" id="PTHR35526">
    <property type="entry name" value="ANTI-SIGMA-F FACTOR RSBW-RELATED"/>
    <property type="match status" value="1"/>
</dbReference>
<keyword evidence="1" id="KW-0808">Transferase</keyword>
<dbReference type="InterPro" id="IPR036890">
    <property type="entry name" value="HATPase_C_sf"/>
</dbReference>
<dbReference type="CDD" id="cd16936">
    <property type="entry name" value="HATPase_RsbW-like"/>
    <property type="match status" value="1"/>
</dbReference>
<evidence type="ECO:0000256" key="1">
    <source>
        <dbReference type="ARBA" id="ARBA00022527"/>
    </source>
</evidence>
<dbReference type="Pfam" id="PF01590">
    <property type="entry name" value="GAF"/>
    <property type="match status" value="1"/>
</dbReference>
<dbReference type="PANTHER" id="PTHR35526:SF3">
    <property type="entry name" value="ANTI-SIGMA-F FACTOR RSBW"/>
    <property type="match status" value="1"/>
</dbReference>
<dbReference type="KEGG" id="nano:G5V58_00970"/>
<dbReference type="InterPro" id="IPR003018">
    <property type="entry name" value="GAF"/>
</dbReference>
<dbReference type="InterPro" id="IPR003594">
    <property type="entry name" value="HATPase_dom"/>
</dbReference>
<gene>
    <name evidence="4" type="ORF">G5V58_00970</name>
</gene>
<sequence length="331" mass="35513">MSRPSQAAAPVEPQAPLGHLSRLGFALLGAGGVDEIATSLFRDLGALPGVRRIGFALTEGGGRRLRFTASDRELDEGRADWCHIDAYDDVPITTVVRTGEPVLGARHELDPRYAEFVQRQPEDVRAMAVVPLPGTGSPMGGIVLYLDREWSFDETQRQLLEATARRTAEAVDRVRLAGTRHDDVWDADDNGAVTARMVLHGDTRAPSAARRFVRDVLVEAGASEDLLSTAELCVSELVTNAVLHADSSSELRVVLDTALTVSVRDRGGPAPEAAPDDDPDPLRVHGRGLQLVEALADRWGSERDAVGTTVWFALDLAVDEGAGADSLDETG</sequence>
<dbReference type="SUPFAM" id="SSF55874">
    <property type="entry name" value="ATPase domain of HSP90 chaperone/DNA topoisomerase II/histidine kinase"/>
    <property type="match status" value="1"/>
</dbReference>
<dbReference type="EMBL" id="CP049257">
    <property type="protein sequence ID" value="QIG41529.1"/>
    <property type="molecule type" value="Genomic_DNA"/>
</dbReference>
<proteinExistence type="predicted"/>
<keyword evidence="1" id="KW-0723">Serine/threonine-protein kinase</keyword>
<dbReference type="Pfam" id="PF13581">
    <property type="entry name" value="HATPase_c_2"/>
    <property type="match status" value="1"/>
</dbReference>
<dbReference type="AlphaFoldDB" id="A0A6G6W8J5"/>
<dbReference type="SMART" id="SM00065">
    <property type="entry name" value="GAF"/>
    <property type="match status" value="1"/>
</dbReference>
<dbReference type="InterPro" id="IPR050267">
    <property type="entry name" value="Anti-sigma-factor_SerPK"/>
</dbReference>
<reference evidence="4 5" key="1">
    <citation type="submission" date="2020-02" db="EMBL/GenBank/DDBJ databases">
        <title>Full genome sequence of Nocardioides sp. R-3366.</title>
        <authorList>
            <person name="Im W.-T."/>
        </authorList>
    </citation>
    <scope>NUCLEOTIDE SEQUENCE [LARGE SCALE GENOMIC DNA]</scope>
    <source>
        <strain evidence="4 5">R-3366</strain>
    </source>
</reference>
<organism evidence="4 5">
    <name type="scientific">Nocardioides anomalus</name>
    <dbReference type="NCBI Taxonomy" id="2712223"/>
    <lineage>
        <taxon>Bacteria</taxon>
        <taxon>Bacillati</taxon>
        <taxon>Actinomycetota</taxon>
        <taxon>Actinomycetes</taxon>
        <taxon>Propionibacteriales</taxon>
        <taxon>Nocardioidaceae</taxon>
        <taxon>Nocardioides</taxon>
    </lineage>
</organism>
<feature type="domain" description="GAF" evidence="3">
    <location>
        <begin position="32"/>
        <end position="181"/>
    </location>
</feature>
<protein>
    <submittedName>
        <fullName evidence="4">GAF domain-containing protein</fullName>
    </submittedName>
</protein>
<accession>A0A6G6W8J5</accession>
<evidence type="ECO:0000313" key="4">
    <source>
        <dbReference type="EMBL" id="QIG41529.1"/>
    </source>
</evidence>
<name>A0A6G6W8J5_9ACTN</name>
<dbReference type="RefSeq" id="WP_165227956.1">
    <property type="nucleotide sequence ID" value="NZ_CP049257.1"/>
</dbReference>
<feature type="region of interest" description="Disordered" evidence="2">
    <location>
        <begin position="264"/>
        <end position="283"/>
    </location>
</feature>
<evidence type="ECO:0000313" key="5">
    <source>
        <dbReference type="Proteomes" id="UP000502996"/>
    </source>
</evidence>
<dbReference type="Proteomes" id="UP000502996">
    <property type="component" value="Chromosome"/>
</dbReference>